<dbReference type="EMBL" id="UINC01004099">
    <property type="protein sequence ID" value="SVA11777.1"/>
    <property type="molecule type" value="Genomic_DNA"/>
</dbReference>
<dbReference type="AlphaFoldDB" id="A0A381TAS1"/>
<feature type="domain" description="DUF1638" evidence="1">
    <location>
        <begin position="43"/>
        <end position="199"/>
    </location>
</feature>
<dbReference type="Pfam" id="PF07796">
    <property type="entry name" value="DUF1638"/>
    <property type="match status" value="1"/>
</dbReference>
<proteinExistence type="predicted"/>
<accession>A0A381TAS1</accession>
<evidence type="ECO:0000313" key="2">
    <source>
        <dbReference type="EMBL" id="SVA11777.1"/>
    </source>
</evidence>
<evidence type="ECO:0000259" key="1">
    <source>
        <dbReference type="Pfam" id="PF07796"/>
    </source>
</evidence>
<reference evidence="2" key="1">
    <citation type="submission" date="2018-05" db="EMBL/GenBank/DDBJ databases">
        <authorList>
            <person name="Lanie J.A."/>
            <person name="Ng W.-L."/>
            <person name="Kazmierczak K.M."/>
            <person name="Andrzejewski T.M."/>
            <person name="Davidsen T.M."/>
            <person name="Wayne K.J."/>
            <person name="Tettelin H."/>
            <person name="Glass J.I."/>
            <person name="Rusch D."/>
            <person name="Podicherti R."/>
            <person name="Tsui H.-C.T."/>
            <person name="Winkler M.E."/>
        </authorList>
    </citation>
    <scope>NUCLEOTIDE SEQUENCE</scope>
</reference>
<organism evidence="2">
    <name type="scientific">marine metagenome</name>
    <dbReference type="NCBI Taxonomy" id="408172"/>
    <lineage>
        <taxon>unclassified sequences</taxon>
        <taxon>metagenomes</taxon>
        <taxon>ecological metagenomes</taxon>
    </lineage>
</organism>
<name>A0A381TAS1_9ZZZZ</name>
<protein>
    <recommendedName>
        <fullName evidence="1">DUF1638 domain-containing protein</fullName>
    </recommendedName>
</protein>
<gene>
    <name evidence="2" type="ORF">METZ01_LOCUS64631</name>
</gene>
<dbReference type="InterPro" id="IPR012437">
    <property type="entry name" value="DUF1638"/>
</dbReference>
<sequence>MPGRTDAMPASKRRVLVVACGALARELLEVIRANGLNGIDVECLPASYHNTPDLIPDAVAARVLESRDRYDKVYVGYADCGTGGRLDAVCEDLGVERLPGAHCYQFFTGTDAFTELQDAEIGTFYLTDYLARHFDRLVIGFLGLDRHPELRDDYFGNYTRLVYLAQVDDPELVVRAEAAADRLGLRFEHRRTGYGELATSIVALGAMRPTPDPLPIA</sequence>